<keyword evidence="4" id="KW-1185">Reference proteome</keyword>
<dbReference type="AlphaFoldDB" id="A0A840R5T0"/>
<gene>
    <name evidence="3" type="ORF">HNQ57_002456</name>
</gene>
<comment type="caution">
    <text evidence="3">The sequence shown here is derived from an EMBL/GenBank/DDBJ whole genome shotgun (WGS) entry which is preliminary data.</text>
</comment>
<reference evidence="3 4" key="1">
    <citation type="submission" date="2020-08" db="EMBL/GenBank/DDBJ databases">
        <title>Genomic Encyclopedia of Type Strains, Phase IV (KMG-IV): sequencing the most valuable type-strain genomes for metagenomic binning, comparative biology and taxonomic classification.</title>
        <authorList>
            <person name="Goeker M."/>
        </authorList>
    </citation>
    <scope>NUCLEOTIDE SEQUENCE [LARGE SCALE GENOMIC DNA]</scope>
    <source>
        <strain evidence="3 4">DSM 25701</strain>
    </source>
</reference>
<dbReference type="EMBL" id="JACHHW010000006">
    <property type="protein sequence ID" value="MBB5188177.1"/>
    <property type="molecule type" value="Genomic_DNA"/>
</dbReference>
<dbReference type="PROSITE" id="PS51257">
    <property type="entry name" value="PROKAR_LIPOPROTEIN"/>
    <property type="match status" value="1"/>
</dbReference>
<feature type="region of interest" description="Disordered" evidence="1">
    <location>
        <begin position="24"/>
        <end position="47"/>
    </location>
</feature>
<keyword evidence="2" id="KW-0732">Signal</keyword>
<proteinExistence type="predicted"/>
<evidence type="ECO:0000313" key="3">
    <source>
        <dbReference type="EMBL" id="MBB5188177.1"/>
    </source>
</evidence>
<feature type="chain" id="PRO_5032936688" description="Big-1 domain-containing protein" evidence="2">
    <location>
        <begin position="19"/>
        <end position="580"/>
    </location>
</feature>
<dbReference type="InterPro" id="IPR008964">
    <property type="entry name" value="Invasin/intimin_cell_adhesion"/>
</dbReference>
<evidence type="ECO:0008006" key="5">
    <source>
        <dbReference type="Google" id="ProtNLM"/>
    </source>
</evidence>
<organism evidence="3 4">
    <name type="scientific">Zhongshania antarctica</name>
    <dbReference type="NCBI Taxonomy" id="641702"/>
    <lineage>
        <taxon>Bacteria</taxon>
        <taxon>Pseudomonadati</taxon>
        <taxon>Pseudomonadota</taxon>
        <taxon>Gammaproteobacteria</taxon>
        <taxon>Cellvibrionales</taxon>
        <taxon>Spongiibacteraceae</taxon>
        <taxon>Zhongshania</taxon>
    </lineage>
</organism>
<evidence type="ECO:0000256" key="1">
    <source>
        <dbReference type="SAM" id="MobiDB-lite"/>
    </source>
</evidence>
<dbReference type="Proteomes" id="UP000536640">
    <property type="component" value="Unassembled WGS sequence"/>
</dbReference>
<dbReference type="InterPro" id="IPR013783">
    <property type="entry name" value="Ig-like_fold"/>
</dbReference>
<dbReference type="SUPFAM" id="SSF49373">
    <property type="entry name" value="Invasin/intimin cell-adhesion fragments"/>
    <property type="match status" value="1"/>
</dbReference>
<protein>
    <recommendedName>
        <fullName evidence="5">Big-1 domain-containing protein</fullName>
    </recommendedName>
</protein>
<dbReference type="RefSeq" id="WP_184463318.1">
    <property type="nucleotide sequence ID" value="NZ_JACHHW010000006.1"/>
</dbReference>
<evidence type="ECO:0000256" key="2">
    <source>
        <dbReference type="SAM" id="SignalP"/>
    </source>
</evidence>
<dbReference type="Gene3D" id="2.60.40.10">
    <property type="entry name" value="Immunoglobulins"/>
    <property type="match status" value="2"/>
</dbReference>
<feature type="compositionally biased region" description="Polar residues" evidence="1">
    <location>
        <begin position="33"/>
        <end position="47"/>
    </location>
</feature>
<accession>A0A840R5T0</accession>
<name>A0A840R5T0_9GAMM</name>
<feature type="signal peptide" evidence="2">
    <location>
        <begin position="1"/>
        <end position="18"/>
    </location>
</feature>
<evidence type="ECO:0000313" key="4">
    <source>
        <dbReference type="Proteomes" id="UP000536640"/>
    </source>
</evidence>
<sequence length="580" mass="59717">MKLLLRTSLLVLTALFLAACGGGSGDGPSLSPVNSSTPTETPDTGGTSVTVVPSFGSFNTAGTFTVATIAKNKTSLTAGQSASLAVSFVDQDNKLITDAADVLFTSTCSIDDLSDFDQDIVSNTTGTIRATYTARGCSGTDTITAQSTLNGTNYRATTTIDTIPAALGSITFVSADPKLIGIRGTGALPEQSTVSFQVKNEAGGPVENLDVNFSLNTTAGDIGLTNTTATTNSEGIVSTTVISGTVATTVRITASAIRDGKTISAQSSLLLNTTGIIDQNSFTLGASTLNIEGLDYNGVETTLTILAADRFNNPVPDDTAIAFTTEGGIIDSGCTTVNGTCSVIFRSANPRANGRATILATAIGEESFEDTTPSNGSYDDGEIFDDYPEAFIDYNEDGCRDANEPYLDFNNDGNYTGTTQDLNNDGKCRRSTPDEIIGNSTYDGLRCISSAQNCEITASTISVREEIVIVMSGSSLYVTVTPATINIDAGASVLVTVRDVNFQVPPAGTTISVTTDQGSISGESSATVLSTNVDGAIAYSFALKPSSSKIGTGTFTVTVETPKGVISKGTATVVQTALAP</sequence>